<reference evidence="2" key="1">
    <citation type="submission" date="2020-03" db="EMBL/GenBank/DDBJ databases">
        <title>A high-quality chromosome-level genome assembly of a woody plant with both climbing and erect habits, Rhamnella rubrinervis.</title>
        <authorList>
            <person name="Lu Z."/>
            <person name="Yang Y."/>
            <person name="Zhu X."/>
            <person name="Sun Y."/>
        </authorList>
    </citation>
    <scope>NUCLEOTIDE SEQUENCE</scope>
    <source>
        <strain evidence="2">BYM</strain>
        <tissue evidence="2">Leaf</tissue>
    </source>
</reference>
<feature type="region of interest" description="Disordered" evidence="1">
    <location>
        <begin position="69"/>
        <end position="108"/>
    </location>
</feature>
<organism evidence="2 3">
    <name type="scientific">Rhamnella rubrinervis</name>
    <dbReference type="NCBI Taxonomy" id="2594499"/>
    <lineage>
        <taxon>Eukaryota</taxon>
        <taxon>Viridiplantae</taxon>
        <taxon>Streptophyta</taxon>
        <taxon>Embryophyta</taxon>
        <taxon>Tracheophyta</taxon>
        <taxon>Spermatophyta</taxon>
        <taxon>Magnoliopsida</taxon>
        <taxon>eudicotyledons</taxon>
        <taxon>Gunneridae</taxon>
        <taxon>Pentapetalae</taxon>
        <taxon>rosids</taxon>
        <taxon>fabids</taxon>
        <taxon>Rosales</taxon>
        <taxon>Rhamnaceae</taxon>
        <taxon>rhamnoid group</taxon>
        <taxon>Rhamneae</taxon>
        <taxon>Rhamnella</taxon>
    </lineage>
</organism>
<dbReference type="Proteomes" id="UP000796880">
    <property type="component" value="Unassembled WGS sequence"/>
</dbReference>
<sequence>MVEESVNRDLERKRHEVAQFLECETVVIPLLGGEAWYMNQKALSQFQRDYGYEMYHWYRNQFAHDQYDQEATDNSLVSHGFKSPQASVADANEEEDPEEAPEEVDGIE</sequence>
<protein>
    <submittedName>
        <fullName evidence="2">Uncharacterized protein</fullName>
    </submittedName>
</protein>
<name>A0A8K0HQM8_9ROSA</name>
<accession>A0A8K0HQM8</accession>
<gene>
    <name evidence="2" type="ORF">FNV43_RR00460</name>
</gene>
<dbReference type="AlphaFoldDB" id="A0A8K0HQM8"/>
<evidence type="ECO:0000313" key="2">
    <source>
        <dbReference type="EMBL" id="KAF3455818.1"/>
    </source>
</evidence>
<evidence type="ECO:0000313" key="3">
    <source>
        <dbReference type="Proteomes" id="UP000796880"/>
    </source>
</evidence>
<feature type="compositionally biased region" description="Acidic residues" evidence="1">
    <location>
        <begin position="91"/>
        <end position="108"/>
    </location>
</feature>
<comment type="caution">
    <text evidence="2">The sequence shown here is derived from an EMBL/GenBank/DDBJ whole genome shotgun (WGS) entry which is preliminary data.</text>
</comment>
<proteinExistence type="predicted"/>
<dbReference type="EMBL" id="VOIH02000001">
    <property type="protein sequence ID" value="KAF3455818.1"/>
    <property type="molecule type" value="Genomic_DNA"/>
</dbReference>
<keyword evidence="3" id="KW-1185">Reference proteome</keyword>
<evidence type="ECO:0000256" key="1">
    <source>
        <dbReference type="SAM" id="MobiDB-lite"/>
    </source>
</evidence>